<organism evidence="5 6">
    <name type="scientific">Acuticoccus sediminis</name>
    <dbReference type="NCBI Taxonomy" id="2184697"/>
    <lineage>
        <taxon>Bacteria</taxon>
        <taxon>Pseudomonadati</taxon>
        <taxon>Pseudomonadota</taxon>
        <taxon>Alphaproteobacteria</taxon>
        <taxon>Hyphomicrobiales</taxon>
        <taxon>Amorphaceae</taxon>
        <taxon>Acuticoccus</taxon>
    </lineage>
</organism>
<proteinExistence type="predicted"/>
<keyword evidence="2" id="KW-0285">Flavoprotein</keyword>
<comment type="cofactor">
    <cofactor evidence="1">
        <name>FAD</name>
        <dbReference type="ChEBI" id="CHEBI:57692"/>
    </cofactor>
</comment>
<comment type="caution">
    <text evidence="5">The sequence shown here is derived from an EMBL/GenBank/DDBJ whole genome shotgun (WGS) entry which is preliminary data.</text>
</comment>
<dbReference type="InterPro" id="IPR002938">
    <property type="entry name" value="FAD-bd"/>
</dbReference>
<dbReference type="AlphaFoldDB" id="A0A8B2P2N9"/>
<evidence type="ECO:0000259" key="4">
    <source>
        <dbReference type="Pfam" id="PF01494"/>
    </source>
</evidence>
<protein>
    <recommendedName>
        <fullName evidence="4">FAD-binding domain-containing protein</fullName>
    </recommendedName>
</protein>
<dbReference type="EMBL" id="QHHQ01000001">
    <property type="protein sequence ID" value="RAI04416.1"/>
    <property type="molecule type" value="Genomic_DNA"/>
</dbReference>
<dbReference type="Pfam" id="PF01494">
    <property type="entry name" value="FAD_binding_3"/>
    <property type="match status" value="2"/>
</dbReference>
<keyword evidence="3" id="KW-0274">FAD</keyword>
<dbReference type="GO" id="GO:0016709">
    <property type="term" value="F:oxidoreductase activity, acting on paired donors, with incorporation or reduction of molecular oxygen, NAD(P)H as one donor, and incorporation of one atom of oxygen"/>
    <property type="evidence" value="ECO:0007669"/>
    <property type="project" value="UniProtKB-ARBA"/>
</dbReference>
<evidence type="ECO:0000313" key="6">
    <source>
        <dbReference type="Proteomes" id="UP000249590"/>
    </source>
</evidence>
<dbReference type="PANTHER" id="PTHR43004">
    <property type="entry name" value="TRK SYSTEM POTASSIUM UPTAKE PROTEIN"/>
    <property type="match status" value="1"/>
</dbReference>
<evidence type="ECO:0000256" key="3">
    <source>
        <dbReference type="ARBA" id="ARBA00022827"/>
    </source>
</evidence>
<dbReference type="PANTHER" id="PTHR43004:SF19">
    <property type="entry name" value="BINDING MONOOXYGENASE, PUTATIVE (JCVI)-RELATED"/>
    <property type="match status" value="1"/>
</dbReference>
<accession>A0A8B2P2N9</accession>
<gene>
    <name evidence="5" type="ORF">DLJ53_08250</name>
</gene>
<reference evidence="5 6" key="1">
    <citation type="submission" date="2018-05" db="EMBL/GenBank/DDBJ databases">
        <title>Acuticoccus sediminis sp. nov., isolated from deep-sea sediment of Indian Ocean.</title>
        <authorList>
            <person name="Liu X."/>
            <person name="Lai Q."/>
            <person name="Du Y."/>
            <person name="Sun F."/>
            <person name="Zhang X."/>
            <person name="Wang S."/>
            <person name="Shao Z."/>
        </authorList>
    </citation>
    <scope>NUCLEOTIDE SEQUENCE [LARGE SCALE GENOMIC DNA]</scope>
    <source>
        <strain evidence="5 6">PTG4-2</strain>
    </source>
</reference>
<dbReference type="InterPro" id="IPR036188">
    <property type="entry name" value="FAD/NAD-bd_sf"/>
</dbReference>
<dbReference type="Gene3D" id="3.50.50.60">
    <property type="entry name" value="FAD/NAD(P)-binding domain"/>
    <property type="match status" value="2"/>
</dbReference>
<feature type="domain" description="FAD-binding" evidence="4">
    <location>
        <begin position="247"/>
        <end position="323"/>
    </location>
</feature>
<name>A0A8B2P2N9_9HYPH</name>
<feature type="domain" description="FAD-binding" evidence="4">
    <location>
        <begin position="13"/>
        <end position="207"/>
    </location>
</feature>
<dbReference type="Proteomes" id="UP000249590">
    <property type="component" value="Unassembled WGS sequence"/>
</dbReference>
<evidence type="ECO:0000313" key="5">
    <source>
        <dbReference type="EMBL" id="RAI04416.1"/>
    </source>
</evidence>
<keyword evidence="6" id="KW-1185">Reference proteome</keyword>
<evidence type="ECO:0000256" key="1">
    <source>
        <dbReference type="ARBA" id="ARBA00001974"/>
    </source>
</evidence>
<dbReference type="SUPFAM" id="SSF51905">
    <property type="entry name" value="FAD/NAD(P)-binding domain"/>
    <property type="match status" value="1"/>
</dbReference>
<dbReference type="PRINTS" id="PR00420">
    <property type="entry name" value="RNGMNOXGNASE"/>
</dbReference>
<sequence length="357" mass="38299">MWLASQGRGMHIFVSGAGPVGLSAAIALAARGYQVTIADREVGLTDQARAVGVNRNTLSLLTHCGAAARVLEEAQRVRSVRFLQGETLLTRLKVPGQDKRLPTLVALPQSETERILAETLARYAIDVLWQHETTALTQSDAGVEATLTHVGTGETRAVSADYAFGADGSHSAVRRLLDIDFPGRQVGGTWSVADAECDFPWPEQACAVLSDVCEVAFMITIGAGRYRLIANHPDVLETARRLMPVNRVISDNAFHVDLRVAEVMGKGRVALGGDAAHVHSPVGGRGMNLGIADAFAFAEAVEHGDMAHYRAERLAAAHRVVRWTDRAYRALTATSSIGVFARNSALRTVGFLSGLRT</sequence>
<evidence type="ECO:0000256" key="2">
    <source>
        <dbReference type="ARBA" id="ARBA00022630"/>
    </source>
</evidence>
<dbReference type="InterPro" id="IPR050641">
    <property type="entry name" value="RIFMO-like"/>
</dbReference>
<dbReference type="GO" id="GO:0071949">
    <property type="term" value="F:FAD binding"/>
    <property type="evidence" value="ECO:0007669"/>
    <property type="project" value="InterPro"/>
</dbReference>